<sequence>MNNGHSEEIDKRIQAFASVYFATEYHRLLKHGIWAKRVNTLNKIIQFRVPGFSGLYTRRKIMRLSRFEYFLYFTYLSIFDMTRFIETFFMRKDLSEYEYKKIFNKLDDEQTGILRQHFGKMSDTARYSLIARTSYIPTKDSIIWLESLLDSKEAEIRIRVLKAIKTIGMIYQKERYMNFKDSGTWEERMLIMRLSPLVGREMIPLLVKGMDDANEWVKKASEESLGHFKTQLKSWSVPLDGGGYKDGVE</sequence>
<dbReference type="Proteomes" id="UP001500920">
    <property type="component" value="Unassembled WGS sequence"/>
</dbReference>
<keyword evidence="2" id="KW-1185">Reference proteome</keyword>
<reference evidence="2" key="1">
    <citation type="journal article" date="2019" name="Int. J. Syst. Evol. Microbiol.">
        <title>The Global Catalogue of Microorganisms (GCM) 10K type strain sequencing project: providing services to taxonomists for standard genome sequencing and annotation.</title>
        <authorList>
            <consortium name="The Broad Institute Genomics Platform"/>
            <consortium name="The Broad Institute Genome Sequencing Center for Infectious Disease"/>
            <person name="Wu L."/>
            <person name="Ma J."/>
        </authorList>
    </citation>
    <scope>NUCLEOTIDE SEQUENCE [LARGE SCALE GENOMIC DNA]</scope>
    <source>
        <strain evidence="2">JCM 16981</strain>
    </source>
</reference>
<organism evidence="1 2">
    <name type="scientific">Salinicoccus jeotgali</name>
    <dbReference type="NCBI Taxonomy" id="381634"/>
    <lineage>
        <taxon>Bacteria</taxon>
        <taxon>Bacillati</taxon>
        <taxon>Bacillota</taxon>
        <taxon>Bacilli</taxon>
        <taxon>Bacillales</taxon>
        <taxon>Staphylococcaceae</taxon>
        <taxon>Salinicoccus</taxon>
    </lineage>
</organism>
<dbReference type="SUPFAM" id="SSF48371">
    <property type="entry name" value="ARM repeat"/>
    <property type="match status" value="1"/>
</dbReference>
<gene>
    <name evidence="1" type="ORF">GCM10022378_17950</name>
</gene>
<evidence type="ECO:0000313" key="1">
    <source>
        <dbReference type="EMBL" id="GAA3729868.1"/>
    </source>
</evidence>
<protein>
    <recommendedName>
        <fullName evidence="3">HEAT repeat domain-containing protein</fullName>
    </recommendedName>
</protein>
<dbReference type="InterPro" id="IPR016024">
    <property type="entry name" value="ARM-type_fold"/>
</dbReference>
<proteinExistence type="predicted"/>
<evidence type="ECO:0000313" key="2">
    <source>
        <dbReference type="Proteomes" id="UP001500920"/>
    </source>
</evidence>
<accession>A0ABP7F1W1</accession>
<evidence type="ECO:0008006" key="3">
    <source>
        <dbReference type="Google" id="ProtNLM"/>
    </source>
</evidence>
<name>A0ABP7F1W1_9STAP</name>
<comment type="caution">
    <text evidence="1">The sequence shown here is derived from an EMBL/GenBank/DDBJ whole genome shotgun (WGS) entry which is preliminary data.</text>
</comment>
<dbReference type="EMBL" id="BAABCK010000063">
    <property type="protein sequence ID" value="GAA3729868.1"/>
    <property type="molecule type" value="Genomic_DNA"/>
</dbReference>